<feature type="coiled-coil region" evidence="4">
    <location>
        <begin position="557"/>
        <end position="601"/>
    </location>
</feature>
<dbReference type="InterPro" id="IPR018004">
    <property type="entry name" value="KilA/APSES_HTH"/>
</dbReference>
<feature type="repeat" description="ANK" evidence="3">
    <location>
        <begin position="451"/>
        <end position="483"/>
    </location>
</feature>
<proteinExistence type="predicted"/>
<feature type="region of interest" description="Disordered" evidence="5">
    <location>
        <begin position="193"/>
        <end position="245"/>
    </location>
</feature>
<dbReference type="GO" id="GO:0033309">
    <property type="term" value="C:SBF transcription complex"/>
    <property type="evidence" value="ECO:0007669"/>
    <property type="project" value="TreeGrafter"/>
</dbReference>
<protein>
    <submittedName>
        <fullName evidence="7">Apses-domain-containing protein</fullName>
    </submittedName>
</protein>
<dbReference type="Gene3D" id="3.10.260.10">
    <property type="entry name" value="Transcription regulator HTH, APSES-type DNA-binding domain"/>
    <property type="match status" value="1"/>
</dbReference>
<dbReference type="SMART" id="SM00248">
    <property type="entry name" value="ANK"/>
    <property type="match status" value="2"/>
</dbReference>
<feature type="region of interest" description="Disordered" evidence="5">
    <location>
        <begin position="113"/>
        <end position="142"/>
    </location>
</feature>
<gene>
    <name evidence="7" type="ORF">CALCODRAFT_211745</name>
</gene>
<dbReference type="InterPro" id="IPR002110">
    <property type="entry name" value="Ankyrin_rpt"/>
</dbReference>
<keyword evidence="2 3" id="KW-0040">ANK repeat</keyword>
<dbReference type="GO" id="GO:0003677">
    <property type="term" value="F:DNA binding"/>
    <property type="evidence" value="ECO:0007669"/>
    <property type="project" value="InterPro"/>
</dbReference>
<dbReference type="SMART" id="SM01252">
    <property type="entry name" value="KilA-N"/>
    <property type="match status" value="1"/>
</dbReference>
<dbReference type="Gene3D" id="1.25.40.20">
    <property type="entry name" value="Ankyrin repeat-containing domain"/>
    <property type="match status" value="1"/>
</dbReference>
<dbReference type="InterPro" id="IPR036887">
    <property type="entry name" value="HTH_APSES_sf"/>
</dbReference>
<dbReference type="PROSITE" id="PS50088">
    <property type="entry name" value="ANK_REPEAT"/>
    <property type="match status" value="2"/>
</dbReference>
<dbReference type="PROSITE" id="PS50297">
    <property type="entry name" value="ANK_REP_REGION"/>
    <property type="match status" value="2"/>
</dbReference>
<dbReference type="GO" id="GO:0030907">
    <property type="term" value="C:MBF transcription complex"/>
    <property type="evidence" value="ECO:0007669"/>
    <property type="project" value="TreeGrafter"/>
</dbReference>
<dbReference type="STRING" id="1353952.A0A165H9R3"/>
<dbReference type="InParanoid" id="A0A165H9R3"/>
<dbReference type="InterPro" id="IPR051642">
    <property type="entry name" value="SWI6-like"/>
</dbReference>
<evidence type="ECO:0000256" key="3">
    <source>
        <dbReference type="PROSITE-ProRule" id="PRU00023"/>
    </source>
</evidence>
<evidence type="ECO:0000313" key="8">
    <source>
        <dbReference type="Proteomes" id="UP000076842"/>
    </source>
</evidence>
<dbReference type="PANTHER" id="PTHR43828:SF3">
    <property type="entry name" value="CHROMO DOMAIN-CONTAINING PROTEIN"/>
    <property type="match status" value="1"/>
</dbReference>
<feature type="compositionally biased region" description="Low complexity" evidence="5">
    <location>
        <begin position="118"/>
        <end position="135"/>
    </location>
</feature>
<dbReference type="Pfam" id="PF00023">
    <property type="entry name" value="Ank"/>
    <property type="match status" value="1"/>
</dbReference>
<evidence type="ECO:0000256" key="1">
    <source>
        <dbReference type="ARBA" id="ARBA00022737"/>
    </source>
</evidence>
<dbReference type="PROSITE" id="PS51299">
    <property type="entry name" value="HTH_APSES"/>
    <property type="match status" value="1"/>
</dbReference>
<dbReference type="InterPro" id="IPR036770">
    <property type="entry name" value="Ankyrin_rpt-contain_sf"/>
</dbReference>
<feature type="domain" description="HTH APSES-type" evidence="6">
    <location>
        <begin position="8"/>
        <end position="115"/>
    </location>
</feature>
<dbReference type="Proteomes" id="UP000076842">
    <property type="component" value="Unassembled WGS sequence"/>
</dbReference>
<reference evidence="7 8" key="1">
    <citation type="journal article" date="2016" name="Mol. Biol. Evol.">
        <title>Comparative Genomics of Early-Diverging Mushroom-Forming Fungi Provides Insights into the Origins of Lignocellulose Decay Capabilities.</title>
        <authorList>
            <person name="Nagy L.G."/>
            <person name="Riley R."/>
            <person name="Tritt A."/>
            <person name="Adam C."/>
            <person name="Daum C."/>
            <person name="Floudas D."/>
            <person name="Sun H."/>
            <person name="Yadav J.S."/>
            <person name="Pangilinan J."/>
            <person name="Larsson K.H."/>
            <person name="Matsuura K."/>
            <person name="Barry K."/>
            <person name="Labutti K."/>
            <person name="Kuo R."/>
            <person name="Ohm R.A."/>
            <person name="Bhattacharya S.S."/>
            <person name="Shirouzu T."/>
            <person name="Yoshinaga Y."/>
            <person name="Martin F.M."/>
            <person name="Grigoriev I.V."/>
            <person name="Hibbett D.S."/>
        </authorList>
    </citation>
    <scope>NUCLEOTIDE SEQUENCE [LARGE SCALE GENOMIC DNA]</scope>
    <source>
        <strain evidence="7 8">HHB12733</strain>
    </source>
</reference>
<dbReference type="EMBL" id="KV423944">
    <property type="protein sequence ID" value="KZT59025.1"/>
    <property type="molecule type" value="Genomic_DNA"/>
</dbReference>
<evidence type="ECO:0000313" key="7">
    <source>
        <dbReference type="EMBL" id="KZT59025.1"/>
    </source>
</evidence>
<dbReference type="OrthoDB" id="6718656at2759"/>
<dbReference type="AlphaFoldDB" id="A0A165H9R3"/>
<feature type="compositionally biased region" description="Basic and acidic residues" evidence="5">
    <location>
        <begin position="205"/>
        <end position="214"/>
    </location>
</feature>
<evidence type="ECO:0000256" key="4">
    <source>
        <dbReference type="SAM" id="Coils"/>
    </source>
</evidence>
<dbReference type="PANTHER" id="PTHR43828">
    <property type="entry name" value="ASPARAGINASE"/>
    <property type="match status" value="1"/>
</dbReference>
<keyword evidence="4" id="KW-0175">Coiled coil</keyword>
<organism evidence="7 8">
    <name type="scientific">Calocera cornea HHB12733</name>
    <dbReference type="NCBI Taxonomy" id="1353952"/>
    <lineage>
        <taxon>Eukaryota</taxon>
        <taxon>Fungi</taxon>
        <taxon>Dikarya</taxon>
        <taxon>Basidiomycota</taxon>
        <taxon>Agaricomycotina</taxon>
        <taxon>Dacrymycetes</taxon>
        <taxon>Dacrymycetales</taxon>
        <taxon>Dacrymycetaceae</taxon>
        <taxon>Calocera</taxon>
    </lineage>
</organism>
<accession>A0A165H9R3</accession>
<dbReference type="Pfam" id="PF12796">
    <property type="entry name" value="Ank_2"/>
    <property type="match status" value="1"/>
</dbReference>
<dbReference type="GO" id="GO:0001228">
    <property type="term" value="F:DNA-binding transcription activator activity, RNA polymerase II-specific"/>
    <property type="evidence" value="ECO:0007669"/>
    <property type="project" value="UniProtKB-ARBA"/>
</dbReference>
<name>A0A165H9R3_9BASI</name>
<keyword evidence="1" id="KW-0677">Repeat</keyword>
<dbReference type="InterPro" id="IPR003163">
    <property type="entry name" value="Tscrpt_reg_HTH_APSES-type"/>
</dbReference>
<evidence type="ECO:0000259" key="6">
    <source>
        <dbReference type="PROSITE" id="PS51299"/>
    </source>
</evidence>
<feature type="repeat" description="ANK" evidence="3">
    <location>
        <begin position="331"/>
        <end position="363"/>
    </location>
</feature>
<evidence type="ECO:0000256" key="5">
    <source>
        <dbReference type="SAM" id="MobiDB-lite"/>
    </source>
</evidence>
<sequence length="744" mass="80783">MDPKSIRVYSSVYSGIQVLEAIVRGIAVMKRKSDGYVNATQILKVAGVEKGKRTKILEKDITNGEHEKIQGGYGKYQGTWIPLERGRELAHQYGVAHLLDPVFDALPSSSSESFPGHQRLSASSAAAARQAARQQPVSFQPAPVLSPSIDYGTQGPASALELLQKGRLSSGVGLSPVIFEGAFPGENDIFGQASLNRAPPLKRGRAAESEHTERSATSYVPYHSDRGPSQLSNGDGPPPTKRARTNTMSLPALVNGTITQPPLPSGIPSEPGPHPVLFEELEFSLSNSGSRAQQALMAIDNDDSGRLLAALTTLQADHTPRVGGDLKLDEEGHAALHWAAALARQSIVDALVNAGVDVKQRNAMGETALMRAVKSSHNYEQQTFSALLSSLEESIKLTDDSHRTLLHHIVQLAAVKGQATAARYYMQVVFEWIARHWGGNYRDLVDMQDVNGDTALNVAARIGSRALVRMLLDVGANRTIPNKLGLRPGDFGVEEDTLQHNPIEDAFSSLRANKSAPLQRSSNIVSGITAKIEALTSDFASELEAKQNAIAMNQVHLRAATRQLAEQRRQIQTWKTKCEELDQAKQRVKNVQRALAQEDQFEWTGRTEADGHPSKESAGLAFAHRGGARSLSATGGGVEISFELGPDPPQPVGESSATLIKLRRMKAWSARVEQILVERMERLQGAGTEKEVQCKRIVSLCTKVPVDEVERMLEPLLNAVESDSDNLDLERVSGFLAKVRNGNI</sequence>
<dbReference type="Pfam" id="PF04383">
    <property type="entry name" value="KilA-N"/>
    <property type="match status" value="1"/>
</dbReference>
<dbReference type="SUPFAM" id="SSF54616">
    <property type="entry name" value="DNA-binding domain of Mlu1-box binding protein MBP1"/>
    <property type="match status" value="1"/>
</dbReference>
<keyword evidence="8" id="KW-1185">Reference proteome</keyword>
<evidence type="ECO:0000256" key="2">
    <source>
        <dbReference type="ARBA" id="ARBA00023043"/>
    </source>
</evidence>
<dbReference type="SUPFAM" id="SSF48403">
    <property type="entry name" value="Ankyrin repeat"/>
    <property type="match status" value="1"/>
</dbReference>
<dbReference type="FunCoup" id="A0A165H9R3">
    <property type="interactions" value="146"/>
</dbReference>